<keyword evidence="2" id="KW-1185">Reference proteome</keyword>
<reference evidence="1" key="1">
    <citation type="journal article" date="2023" name="Nat. Commun.">
        <title>Diploid and tetraploid genomes of Acorus and the evolution of monocots.</title>
        <authorList>
            <person name="Ma L."/>
            <person name="Liu K.W."/>
            <person name="Li Z."/>
            <person name="Hsiao Y.Y."/>
            <person name="Qi Y."/>
            <person name="Fu T."/>
            <person name="Tang G.D."/>
            <person name="Zhang D."/>
            <person name="Sun W.H."/>
            <person name="Liu D.K."/>
            <person name="Li Y."/>
            <person name="Chen G.Z."/>
            <person name="Liu X.D."/>
            <person name="Liao X.Y."/>
            <person name="Jiang Y.T."/>
            <person name="Yu X."/>
            <person name="Hao Y."/>
            <person name="Huang J."/>
            <person name="Zhao X.W."/>
            <person name="Ke S."/>
            <person name="Chen Y.Y."/>
            <person name="Wu W.L."/>
            <person name="Hsu J.L."/>
            <person name="Lin Y.F."/>
            <person name="Huang M.D."/>
            <person name="Li C.Y."/>
            <person name="Huang L."/>
            <person name="Wang Z.W."/>
            <person name="Zhao X."/>
            <person name="Zhong W.Y."/>
            <person name="Peng D.H."/>
            <person name="Ahmad S."/>
            <person name="Lan S."/>
            <person name="Zhang J.S."/>
            <person name="Tsai W.C."/>
            <person name="Van de Peer Y."/>
            <person name="Liu Z.J."/>
        </authorList>
    </citation>
    <scope>NUCLEOTIDE SEQUENCE</scope>
    <source>
        <strain evidence="1">CP</strain>
    </source>
</reference>
<dbReference type="AlphaFoldDB" id="A0AAV9FF06"/>
<protein>
    <submittedName>
        <fullName evidence="1">Acyl-coenzyme A oxidase 3.2, peroxisomal</fullName>
    </submittedName>
</protein>
<gene>
    <name evidence="1" type="primary">ACX3.2</name>
    <name evidence="1" type="ORF">QJS10_CPA02g01142</name>
</gene>
<dbReference type="EMBL" id="JAUJYO010000002">
    <property type="protein sequence ID" value="KAK1323679.1"/>
    <property type="molecule type" value="Genomic_DNA"/>
</dbReference>
<organism evidence="1 2">
    <name type="scientific">Acorus calamus</name>
    <name type="common">Sweet flag</name>
    <dbReference type="NCBI Taxonomy" id="4465"/>
    <lineage>
        <taxon>Eukaryota</taxon>
        <taxon>Viridiplantae</taxon>
        <taxon>Streptophyta</taxon>
        <taxon>Embryophyta</taxon>
        <taxon>Tracheophyta</taxon>
        <taxon>Spermatophyta</taxon>
        <taxon>Magnoliopsida</taxon>
        <taxon>Liliopsida</taxon>
        <taxon>Acoraceae</taxon>
        <taxon>Acorus</taxon>
    </lineage>
</organism>
<proteinExistence type="predicted"/>
<comment type="caution">
    <text evidence="1">The sequence shown here is derived from an EMBL/GenBank/DDBJ whole genome shotgun (WGS) entry which is preliminary data.</text>
</comment>
<evidence type="ECO:0000313" key="2">
    <source>
        <dbReference type="Proteomes" id="UP001180020"/>
    </source>
</evidence>
<dbReference type="Proteomes" id="UP001180020">
    <property type="component" value="Unassembled WGS sequence"/>
</dbReference>
<reference evidence="1" key="2">
    <citation type="submission" date="2023-06" db="EMBL/GenBank/DDBJ databases">
        <authorList>
            <person name="Ma L."/>
            <person name="Liu K.-W."/>
            <person name="Li Z."/>
            <person name="Hsiao Y.-Y."/>
            <person name="Qi Y."/>
            <person name="Fu T."/>
            <person name="Tang G."/>
            <person name="Zhang D."/>
            <person name="Sun W.-H."/>
            <person name="Liu D.-K."/>
            <person name="Li Y."/>
            <person name="Chen G.-Z."/>
            <person name="Liu X.-D."/>
            <person name="Liao X.-Y."/>
            <person name="Jiang Y.-T."/>
            <person name="Yu X."/>
            <person name="Hao Y."/>
            <person name="Huang J."/>
            <person name="Zhao X.-W."/>
            <person name="Ke S."/>
            <person name="Chen Y.-Y."/>
            <person name="Wu W.-L."/>
            <person name="Hsu J.-L."/>
            <person name="Lin Y.-F."/>
            <person name="Huang M.-D."/>
            <person name="Li C.-Y."/>
            <person name="Huang L."/>
            <person name="Wang Z.-W."/>
            <person name="Zhao X."/>
            <person name="Zhong W.-Y."/>
            <person name="Peng D.-H."/>
            <person name="Ahmad S."/>
            <person name="Lan S."/>
            <person name="Zhang J.-S."/>
            <person name="Tsai W.-C."/>
            <person name="Van De Peer Y."/>
            <person name="Liu Z.-J."/>
        </authorList>
    </citation>
    <scope>NUCLEOTIDE SEQUENCE</scope>
    <source>
        <strain evidence="1">CP</strain>
        <tissue evidence="1">Leaves</tissue>
    </source>
</reference>
<name>A0AAV9FF06_ACOCL</name>
<sequence length="74" mass="8079">MLDTDPQCSPLVKHLETINLLILPPSQECHEACGGQGLKTENHVGSLISEFDISKALLGEYLAVQSCKRPYKGL</sequence>
<accession>A0AAV9FF06</accession>
<evidence type="ECO:0000313" key="1">
    <source>
        <dbReference type="EMBL" id="KAK1323679.1"/>
    </source>
</evidence>